<reference evidence="1" key="1">
    <citation type="submission" date="2022-12" db="EMBL/GenBank/DDBJ databases">
        <title>Genome Sequence of Lasiodiplodia mahajangana.</title>
        <authorList>
            <person name="Buettner E."/>
        </authorList>
    </citation>
    <scope>NUCLEOTIDE SEQUENCE</scope>
    <source>
        <strain evidence="1">VT137</strain>
    </source>
</reference>
<protein>
    <submittedName>
        <fullName evidence="1">Uncharacterized protein</fullName>
    </submittedName>
</protein>
<dbReference type="EMBL" id="JAPUUL010002091">
    <property type="protein sequence ID" value="KAJ8125972.1"/>
    <property type="molecule type" value="Genomic_DNA"/>
</dbReference>
<dbReference type="Proteomes" id="UP001153332">
    <property type="component" value="Unassembled WGS sequence"/>
</dbReference>
<accession>A0ACC2JEZ0</accession>
<evidence type="ECO:0000313" key="2">
    <source>
        <dbReference type="Proteomes" id="UP001153332"/>
    </source>
</evidence>
<name>A0ACC2JEZ0_9PEZI</name>
<evidence type="ECO:0000313" key="1">
    <source>
        <dbReference type="EMBL" id="KAJ8125972.1"/>
    </source>
</evidence>
<proteinExistence type="predicted"/>
<sequence>MSHPLPESTAHTAMDLDNTYKYTVQGLGTRSVTLFPTHARVVREIKNIPITAGTSQVTIIGLSSTLDVDSLKVEAPNGAMITILKTERLPRGDLFNDIDAEISDYSDLDMTKEDDDTAENYPPELKNVAHKIHKKERKKRFAEAAKQVAMNRRKTVEDFGARIAAGNQGYPTASFENNMKVYRSGWKKASRDYIEKIDRENDLTAEILLLQKAHDSLRKRFQRDCAKARAAREKEKKKEHLKRLARKREKERVRREQELRRPREVYAITFRIDAGAEFEAGQGTYDLMLNYATAGASWSPVYDMALSTATNSGILYFDAILRNQTSETWDNCSFVLSTLEANVASRNDSVPELKPWKVSVPSEKGVRSFRRMMVSEDDELFNRARADNSDLSMTTRRVPRLGADKENTDPKGDDDGLETSSRVSIDDGGSDCGRIPSDEQIIFFEEDPDADDDTRAVLERSSLEELELAITYDLVGLDSLPPSIETSRHRVARITDLDVAFSRTVVPKRNRAAILESKIRNGSKLPLIKGKCGLTLDGKFVDRLELSRWAPGSVKYHCLGVEPSIRVTDSGPVAEPDLSEWNCSEGRRLREAAAGYGDRSDTCQRKWETRNYARDTGWFEGQRP</sequence>
<organism evidence="1 2">
    <name type="scientific">Lasiodiplodia mahajangana</name>
    <dbReference type="NCBI Taxonomy" id="1108764"/>
    <lineage>
        <taxon>Eukaryota</taxon>
        <taxon>Fungi</taxon>
        <taxon>Dikarya</taxon>
        <taxon>Ascomycota</taxon>
        <taxon>Pezizomycotina</taxon>
        <taxon>Dothideomycetes</taxon>
        <taxon>Dothideomycetes incertae sedis</taxon>
        <taxon>Botryosphaeriales</taxon>
        <taxon>Botryosphaeriaceae</taxon>
        <taxon>Lasiodiplodia</taxon>
    </lineage>
</organism>
<keyword evidence="2" id="KW-1185">Reference proteome</keyword>
<comment type="caution">
    <text evidence="1">The sequence shown here is derived from an EMBL/GenBank/DDBJ whole genome shotgun (WGS) entry which is preliminary data.</text>
</comment>
<gene>
    <name evidence="1" type="ORF">O1611_g7666</name>
</gene>